<comment type="caution">
    <text evidence="9">The sequence shown here is derived from an EMBL/GenBank/DDBJ whole genome shotgun (WGS) entry which is preliminary data.</text>
</comment>
<dbReference type="Gene3D" id="3.10.20.370">
    <property type="match status" value="1"/>
</dbReference>
<dbReference type="InterPro" id="IPR043502">
    <property type="entry name" value="DNA/RNA_pol_sf"/>
</dbReference>
<evidence type="ECO:0000256" key="4">
    <source>
        <dbReference type="ARBA" id="ARBA00022759"/>
    </source>
</evidence>
<proteinExistence type="predicted"/>
<dbReference type="PANTHER" id="PTHR37984:SF5">
    <property type="entry name" value="PROTEIN NYNRIN-LIKE"/>
    <property type="match status" value="1"/>
</dbReference>
<evidence type="ECO:0000256" key="3">
    <source>
        <dbReference type="ARBA" id="ARBA00022722"/>
    </source>
</evidence>
<keyword evidence="2" id="KW-0548">Nucleotidyltransferase</keyword>
<feature type="compositionally biased region" description="Basic residues" evidence="7">
    <location>
        <begin position="524"/>
        <end position="535"/>
    </location>
</feature>
<sequence length="535" mass="60443">MVDASDLAIGAVLHTTTSLGHKPLAFYLRKLSPSERKYSTYDRELLAIYATVKHFRHLLEGQNFIIFTDHRPLTFAFTKKSDSFSPRQIRYLDFISQFSTDIRPITGSKNVVADTLSLISDVHLPKVDFSAMANAQASDEELQALLSKNELSLLLKPLSTDPTSSKLYFDIRNDIVRPYVPASFRKTVFQSLHNLSHPGSRATKRLIEIRMAIYAKRHFQLDSFMSGLPKIQGPLPPSDNCEYLLTCIDRFTRWPEAVPISDISAETVARAFISQWISRFGLPSIITMDQGRQFESNLKQTFGRPKDQDDPLPSIQQWNCRAFSSIFKAKPQISRIHEMDLINSSGFARTQNGIKGGSTVHISRTSLWFNLKLPAEFFETPSLNVEPHQFLKNLRNVMDQLKPVSTASHDRQKVFVHPALGTCTHVFVRHDAVKRPLQAPYDGPYCVLRRTDKTFTIEKNGKESTINIDRIKPVFFENSHQSSAPTTASPPVTAQSSMQSVPEPSPSSPASPPNSSPPPYVTRSVRRVHFNPRYL</sequence>
<dbReference type="GO" id="GO:0042575">
    <property type="term" value="C:DNA polymerase complex"/>
    <property type="evidence" value="ECO:0007669"/>
    <property type="project" value="UniProtKB-ARBA"/>
</dbReference>
<feature type="domain" description="Integrase catalytic" evidence="8">
    <location>
        <begin position="211"/>
        <end position="302"/>
    </location>
</feature>
<dbReference type="GO" id="GO:0003964">
    <property type="term" value="F:RNA-directed DNA polymerase activity"/>
    <property type="evidence" value="ECO:0007669"/>
    <property type="project" value="UniProtKB-KW"/>
</dbReference>
<reference evidence="9 10" key="1">
    <citation type="journal article" date="2019" name="Sci. Rep.">
        <title>Orb-weaving spider Araneus ventricosus genome elucidates the spidroin gene catalogue.</title>
        <authorList>
            <person name="Kono N."/>
            <person name="Nakamura H."/>
            <person name="Ohtoshi R."/>
            <person name="Moran D.A.P."/>
            <person name="Shinohara A."/>
            <person name="Yoshida Y."/>
            <person name="Fujiwara M."/>
            <person name="Mori M."/>
            <person name="Tomita M."/>
            <person name="Arakawa K."/>
        </authorList>
    </citation>
    <scope>NUCLEOTIDE SEQUENCE [LARGE SCALE GENOMIC DNA]</scope>
</reference>
<accession>A0A4Y2G6Y2</accession>
<name>A0A4Y2G6Y2_ARAVE</name>
<evidence type="ECO:0000313" key="10">
    <source>
        <dbReference type="Proteomes" id="UP000499080"/>
    </source>
</evidence>
<dbReference type="InterPro" id="IPR036397">
    <property type="entry name" value="RNaseH_sf"/>
</dbReference>
<keyword evidence="10" id="KW-1185">Reference proteome</keyword>
<dbReference type="InterPro" id="IPR050951">
    <property type="entry name" value="Retrovirus_Pol_polyprotein"/>
</dbReference>
<dbReference type="InterPro" id="IPR001584">
    <property type="entry name" value="Integrase_cat-core"/>
</dbReference>
<keyword evidence="3" id="KW-0540">Nuclease</keyword>
<feature type="compositionally biased region" description="Polar residues" evidence="7">
    <location>
        <begin position="479"/>
        <end position="495"/>
    </location>
</feature>
<dbReference type="InterPro" id="IPR012337">
    <property type="entry name" value="RNaseH-like_sf"/>
</dbReference>
<organism evidence="9 10">
    <name type="scientific">Araneus ventricosus</name>
    <name type="common">Orbweaver spider</name>
    <name type="synonym">Epeira ventricosa</name>
    <dbReference type="NCBI Taxonomy" id="182803"/>
    <lineage>
        <taxon>Eukaryota</taxon>
        <taxon>Metazoa</taxon>
        <taxon>Ecdysozoa</taxon>
        <taxon>Arthropoda</taxon>
        <taxon>Chelicerata</taxon>
        <taxon>Arachnida</taxon>
        <taxon>Araneae</taxon>
        <taxon>Araneomorphae</taxon>
        <taxon>Entelegynae</taxon>
        <taxon>Araneoidea</taxon>
        <taxon>Araneidae</taxon>
        <taxon>Araneus</taxon>
    </lineage>
</organism>
<dbReference type="EMBL" id="BGPR01001218">
    <property type="protein sequence ID" value="GBM48526.1"/>
    <property type="molecule type" value="Genomic_DNA"/>
</dbReference>
<evidence type="ECO:0000256" key="1">
    <source>
        <dbReference type="ARBA" id="ARBA00022679"/>
    </source>
</evidence>
<protein>
    <recommendedName>
        <fullName evidence="8">Integrase catalytic domain-containing protein</fullName>
    </recommendedName>
</protein>
<evidence type="ECO:0000256" key="7">
    <source>
        <dbReference type="SAM" id="MobiDB-lite"/>
    </source>
</evidence>
<feature type="compositionally biased region" description="Pro residues" evidence="7">
    <location>
        <begin position="503"/>
        <end position="520"/>
    </location>
</feature>
<feature type="region of interest" description="Disordered" evidence="7">
    <location>
        <begin position="479"/>
        <end position="535"/>
    </location>
</feature>
<keyword evidence="5" id="KW-0378">Hydrolase</keyword>
<evidence type="ECO:0000256" key="6">
    <source>
        <dbReference type="ARBA" id="ARBA00022918"/>
    </source>
</evidence>
<keyword evidence="6" id="KW-0695">RNA-directed DNA polymerase</keyword>
<dbReference type="OrthoDB" id="6425673at2759"/>
<dbReference type="GO" id="GO:0015074">
    <property type="term" value="P:DNA integration"/>
    <property type="evidence" value="ECO:0007669"/>
    <property type="project" value="InterPro"/>
</dbReference>
<dbReference type="GO" id="GO:0004519">
    <property type="term" value="F:endonuclease activity"/>
    <property type="evidence" value="ECO:0007669"/>
    <property type="project" value="UniProtKB-KW"/>
</dbReference>
<keyword evidence="4" id="KW-0255">Endonuclease</keyword>
<dbReference type="PROSITE" id="PS50994">
    <property type="entry name" value="INTEGRASE"/>
    <property type="match status" value="1"/>
</dbReference>
<evidence type="ECO:0000256" key="2">
    <source>
        <dbReference type="ARBA" id="ARBA00022695"/>
    </source>
</evidence>
<dbReference type="PANTHER" id="PTHR37984">
    <property type="entry name" value="PROTEIN CBG26694"/>
    <property type="match status" value="1"/>
</dbReference>
<dbReference type="FunFam" id="3.10.20.370:FF:000001">
    <property type="entry name" value="Retrovirus-related Pol polyprotein from transposon 17.6-like protein"/>
    <property type="match status" value="1"/>
</dbReference>
<dbReference type="Proteomes" id="UP000499080">
    <property type="component" value="Unassembled WGS sequence"/>
</dbReference>
<evidence type="ECO:0000313" key="9">
    <source>
        <dbReference type="EMBL" id="GBM48526.1"/>
    </source>
</evidence>
<dbReference type="Gene3D" id="3.30.420.10">
    <property type="entry name" value="Ribonuclease H-like superfamily/Ribonuclease H"/>
    <property type="match status" value="1"/>
</dbReference>
<dbReference type="InterPro" id="IPR041373">
    <property type="entry name" value="RT_RNaseH"/>
</dbReference>
<gene>
    <name evidence="9" type="ORF">AVEN_274238_1</name>
</gene>
<dbReference type="Pfam" id="PF00665">
    <property type="entry name" value="rve"/>
    <property type="match status" value="1"/>
</dbReference>
<evidence type="ECO:0000259" key="8">
    <source>
        <dbReference type="PROSITE" id="PS50994"/>
    </source>
</evidence>
<evidence type="ECO:0000256" key="5">
    <source>
        <dbReference type="ARBA" id="ARBA00022801"/>
    </source>
</evidence>
<dbReference type="SUPFAM" id="SSF53098">
    <property type="entry name" value="Ribonuclease H-like"/>
    <property type="match status" value="1"/>
</dbReference>
<dbReference type="SUPFAM" id="SSF56672">
    <property type="entry name" value="DNA/RNA polymerases"/>
    <property type="match status" value="1"/>
</dbReference>
<dbReference type="AlphaFoldDB" id="A0A4Y2G6Y2"/>
<keyword evidence="1" id="KW-0808">Transferase</keyword>
<dbReference type="CDD" id="cd09274">
    <property type="entry name" value="RNase_HI_RT_Ty3"/>
    <property type="match status" value="1"/>
</dbReference>
<dbReference type="GO" id="GO:0016787">
    <property type="term" value="F:hydrolase activity"/>
    <property type="evidence" value="ECO:0007669"/>
    <property type="project" value="UniProtKB-KW"/>
</dbReference>
<dbReference type="GO" id="GO:0003676">
    <property type="term" value="F:nucleic acid binding"/>
    <property type="evidence" value="ECO:0007669"/>
    <property type="project" value="InterPro"/>
</dbReference>
<dbReference type="Pfam" id="PF17917">
    <property type="entry name" value="RT_RNaseH"/>
    <property type="match status" value="1"/>
</dbReference>